<dbReference type="InterPro" id="IPR039919">
    <property type="entry name" value="ARHGEF10/ARHGEF17"/>
</dbReference>
<evidence type="ECO:0000313" key="4">
    <source>
        <dbReference type="EMBL" id="CAD7658834.1"/>
    </source>
</evidence>
<feature type="compositionally biased region" description="Polar residues" evidence="2">
    <location>
        <begin position="9"/>
        <end position="40"/>
    </location>
</feature>
<dbReference type="InterPro" id="IPR035899">
    <property type="entry name" value="DBL_dom_sf"/>
</dbReference>
<dbReference type="GO" id="GO:0005085">
    <property type="term" value="F:guanyl-nucleotide exchange factor activity"/>
    <property type="evidence" value="ECO:0007669"/>
    <property type="project" value="UniProtKB-KW"/>
</dbReference>
<feature type="region of interest" description="Disordered" evidence="2">
    <location>
        <begin position="90"/>
        <end position="125"/>
    </location>
</feature>
<feature type="compositionally biased region" description="Polar residues" evidence="2">
    <location>
        <begin position="109"/>
        <end position="125"/>
    </location>
</feature>
<feature type="compositionally biased region" description="Acidic residues" evidence="2">
    <location>
        <begin position="657"/>
        <end position="666"/>
    </location>
</feature>
<keyword evidence="1" id="KW-0344">Guanine-nucleotide releasing factor</keyword>
<organism evidence="4">
    <name type="scientific">Oppiella nova</name>
    <dbReference type="NCBI Taxonomy" id="334625"/>
    <lineage>
        <taxon>Eukaryota</taxon>
        <taxon>Metazoa</taxon>
        <taxon>Ecdysozoa</taxon>
        <taxon>Arthropoda</taxon>
        <taxon>Chelicerata</taxon>
        <taxon>Arachnida</taxon>
        <taxon>Acari</taxon>
        <taxon>Acariformes</taxon>
        <taxon>Sarcoptiformes</taxon>
        <taxon>Oribatida</taxon>
        <taxon>Brachypylina</taxon>
        <taxon>Oppioidea</taxon>
        <taxon>Oppiidae</taxon>
        <taxon>Oppiella</taxon>
    </lineage>
</organism>
<feature type="region of interest" description="Disordered" evidence="2">
    <location>
        <begin position="646"/>
        <end position="693"/>
    </location>
</feature>
<evidence type="ECO:0000259" key="3">
    <source>
        <dbReference type="PROSITE" id="PS50010"/>
    </source>
</evidence>
<dbReference type="SUPFAM" id="SSF48065">
    <property type="entry name" value="DBL homology domain (DH-domain)"/>
    <property type="match status" value="1"/>
</dbReference>
<feature type="region of interest" description="Disordered" evidence="2">
    <location>
        <begin position="1"/>
        <end position="40"/>
    </location>
</feature>
<sequence length="715" mass="79831">MMRELQTPLHETTVGSTDAPFTSFVQSSHTGDNSTTNSRQILKYSKKRLRGPYGEMLESMMKTKNNNEDDTKHNLSFIQELLRETAQQRKQLDTNARETTGTAADAHELSTSTAEATPQSDVSSNATSITATIGRHLDTRTHIVGELYDTEKSFCEQLRDLVEKYAKPLSEMLIIDSIFVEIIFGKIPEILAIHSKFLDELRHRITEWSPLETTVGDVFSLFDEKSCSDAYLSFVDNWFEAKQLVKQLSRDKPLFHKFLAEQSREHRSKLSLDELMIGVIQRMPRFELLLKQLLKNTDKEHKDFALLNNALKKIHSLVLYINRVKNDVDVGSHSSSLSSSAVGGGQQLDVNQSSVTVGQLEAICDGLPSLSGATLHDIAFVSIRKRERILLLFSNLLIIVSLKGKKKSQKFEENKYKVLNFFALDALDVNCNDATTTTTAANEGVVSDDNCFEVLEKDLQILRTIETSFVSRLSSNSRHFLDSVFHELNQNINKRMNEMKNSEKNLELIVTSGQTGTSGHDSSAQTPSNQNNASILLSFLSLEKRQKFQEILKELKSEKYSKNSTIIPEFLCFLPIRKTRAGLQFTCASPTIGTNDVWICNSDGFVGQISVLSLNATNGASVEPTVVSCNGVCNSRIICMTCVPKSPETPSQTQTSDESDVSDSDGGDTHSDSNMTRGRSRRHTDDSLSSSRSATMWFGTDDSSVHIYSCFDAIR</sequence>
<evidence type="ECO:0000256" key="2">
    <source>
        <dbReference type="SAM" id="MobiDB-lite"/>
    </source>
</evidence>
<dbReference type="PROSITE" id="PS50010">
    <property type="entry name" value="DH_2"/>
    <property type="match status" value="1"/>
</dbReference>
<dbReference type="Pfam" id="PF00621">
    <property type="entry name" value="RhoGEF"/>
    <property type="match status" value="1"/>
</dbReference>
<dbReference type="PANTHER" id="PTHR12877">
    <property type="entry name" value="RHO GUANINE NUCLEOTIDE EXCHANGE FACTOR"/>
    <property type="match status" value="1"/>
</dbReference>
<evidence type="ECO:0000313" key="5">
    <source>
        <dbReference type="Proteomes" id="UP000728032"/>
    </source>
</evidence>
<reference evidence="4" key="1">
    <citation type="submission" date="2020-11" db="EMBL/GenBank/DDBJ databases">
        <authorList>
            <person name="Tran Van P."/>
        </authorList>
    </citation>
    <scope>NUCLEOTIDE SEQUENCE</scope>
</reference>
<name>A0A7R9MF10_9ACAR</name>
<dbReference type="CDD" id="cd00160">
    <property type="entry name" value="RhoGEF"/>
    <property type="match status" value="1"/>
</dbReference>
<dbReference type="InterPro" id="IPR000219">
    <property type="entry name" value="DH_dom"/>
</dbReference>
<dbReference type="OrthoDB" id="6422170at2759"/>
<dbReference type="EMBL" id="CAJPVJ010015936">
    <property type="protein sequence ID" value="CAG2176020.1"/>
    <property type="molecule type" value="Genomic_DNA"/>
</dbReference>
<evidence type="ECO:0000256" key="1">
    <source>
        <dbReference type="ARBA" id="ARBA00022658"/>
    </source>
</evidence>
<dbReference type="Proteomes" id="UP000728032">
    <property type="component" value="Unassembled WGS sequence"/>
</dbReference>
<dbReference type="Gene3D" id="1.20.900.10">
    <property type="entry name" value="Dbl homology (DH) domain"/>
    <property type="match status" value="1"/>
</dbReference>
<proteinExistence type="predicted"/>
<dbReference type="PANTHER" id="PTHR12877:SF15">
    <property type="entry name" value="RHO GUANINE NUCLEOTIDE EXCHANGE FACTOR 17"/>
    <property type="match status" value="1"/>
</dbReference>
<keyword evidence="5" id="KW-1185">Reference proteome</keyword>
<dbReference type="GO" id="GO:0030036">
    <property type="term" value="P:actin cytoskeleton organization"/>
    <property type="evidence" value="ECO:0007669"/>
    <property type="project" value="TreeGrafter"/>
</dbReference>
<feature type="domain" description="DH" evidence="3">
    <location>
        <begin position="139"/>
        <end position="324"/>
    </location>
</feature>
<protein>
    <recommendedName>
        <fullName evidence="3">DH domain-containing protein</fullName>
    </recommendedName>
</protein>
<accession>A0A7R9MF10</accession>
<dbReference type="EMBL" id="OC930761">
    <property type="protein sequence ID" value="CAD7658834.1"/>
    <property type="molecule type" value="Genomic_DNA"/>
</dbReference>
<gene>
    <name evidence="4" type="ORF">ONB1V03_LOCUS15454</name>
</gene>
<dbReference type="SMART" id="SM00325">
    <property type="entry name" value="RhoGEF"/>
    <property type="match status" value="1"/>
</dbReference>
<dbReference type="AlphaFoldDB" id="A0A7R9MF10"/>